<reference evidence="1 2" key="1">
    <citation type="submission" date="2018-03" db="EMBL/GenBank/DDBJ databases">
        <title>Genomic Encyclopedia of Type Strains, Phase III (KMG-III): the genomes of soil and plant-associated and newly described type strains.</title>
        <authorList>
            <person name="Whitman W."/>
        </authorList>
    </citation>
    <scope>NUCLEOTIDE SEQUENCE [LARGE SCALE GENOMIC DNA]</scope>
    <source>
        <strain evidence="1 2">CGMCC 1.12152</strain>
    </source>
</reference>
<dbReference type="RefSeq" id="WP_106375535.1">
    <property type="nucleotide sequence ID" value="NZ_PVTK01000008.1"/>
</dbReference>
<gene>
    <name evidence="1" type="ORF">B0H98_10874</name>
</gene>
<sequence>MTTANTITPKPLYAPKGCDQAVMAYLTETECADLERIQQLEVRSMALDYGHRFMGELEALVIAPFLAWMLGIPNPAGHGSFVQVAPGEASYFFLPAGRCSMVARLLRPAPSANSCR</sequence>
<name>A0A2T0UZW5_9GAMM</name>
<dbReference type="OrthoDB" id="6172357at2"/>
<proteinExistence type="predicted"/>
<comment type="caution">
    <text evidence="1">The sequence shown here is derived from an EMBL/GenBank/DDBJ whole genome shotgun (WGS) entry which is preliminary data.</text>
</comment>
<evidence type="ECO:0000313" key="1">
    <source>
        <dbReference type="EMBL" id="PRY63479.1"/>
    </source>
</evidence>
<protein>
    <submittedName>
        <fullName evidence="1">Uncharacterized protein</fullName>
    </submittedName>
</protein>
<organism evidence="1 2">
    <name type="scientific">Vreelandella songnenensis</name>
    <dbReference type="NCBI Taxonomy" id="1176243"/>
    <lineage>
        <taxon>Bacteria</taxon>
        <taxon>Pseudomonadati</taxon>
        <taxon>Pseudomonadota</taxon>
        <taxon>Gammaproteobacteria</taxon>
        <taxon>Oceanospirillales</taxon>
        <taxon>Halomonadaceae</taxon>
        <taxon>Vreelandella</taxon>
    </lineage>
</organism>
<evidence type="ECO:0000313" key="2">
    <source>
        <dbReference type="Proteomes" id="UP000237647"/>
    </source>
</evidence>
<keyword evidence="2" id="KW-1185">Reference proteome</keyword>
<accession>A0A2T0UZW5</accession>
<dbReference type="Proteomes" id="UP000237647">
    <property type="component" value="Unassembled WGS sequence"/>
</dbReference>
<dbReference type="EMBL" id="PVTK01000008">
    <property type="protein sequence ID" value="PRY63479.1"/>
    <property type="molecule type" value="Genomic_DNA"/>
</dbReference>
<dbReference type="AlphaFoldDB" id="A0A2T0UZW5"/>